<sequence>MKLRAFALGALACSWAACAETGPVLAPVIEVPPLGASAYPYEGIEALELSIARAGDDAPLALATAALGEPLALADVPFGTGLIVHLSGTAAGVEVAYGRTCAIDVLEDGAAPAPHLYFSRIVRWGSPDTGAPAASERHGGHAYALPDGRAVFLGGDSERVDVFDPVNTGAFALLGPSLLPRQRSLLLSFASGQALVLGGVDQDGAALATMEFLDPAAGEARQRETQDGPPLIGHAGVLLVDGSAIVAGGRDPDADASDISGAAWRFRVGTGGVLDVPELLPATMNVARSQHTMTRLGGELGADVLIVGGRDGAGQAVAQAELYRPLRESFEPIEGALLQRPRWGHAAVRMPGGFVLVLGGTGLDPEGNPVPVAEMELYDPVQGSFALAGTLPANAGLSEATVTPLPDGRVLLAGGRDAAGAAVDTVLIARLDPIDGEVDLSPSARLALPRAGHTAVSLCDGTVMVAGGADGQGPASERYNPPSLGRR</sequence>
<accession>D0LUX0</accession>
<keyword evidence="6" id="KW-1185">Reference proteome</keyword>
<dbReference type="HOGENOM" id="CLU_559931_0_0_7"/>
<dbReference type="PROSITE" id="PS51257">
    <property type="entry name" value="PROKAR_LIPOPROTEIN"/>
    <property type="match status" value="1"/>
</dbReference>
<dbReference type="Gene3D" id="2.120.10.80">
    <property type="entry name" value="Kelch-type beta propeller"/>
    <property type="match status" value="1"/>
</dbReference>
<dbReference type="eggNOG" id="COG3055">
    <property type="taxonomic scope" value="Bacteria"/>
</dbReference>
<dbReference type="InterPro" id="IPR037293">
    <property type="entry name" value="Gal_Oxidase_central_sf"/>
</dbReference>
<gene>
    <name evidence="5" type="ordered locus">Hoch_1457</name>
</gene>
<dbReference type="KEGG" id="hoh:Hoch_1457"/>
<evidence type="ECO:0000313" key="6">
    <source>
        <dbReference type="Proteomes" id="UP000001880"/>
    </source>
</evidence>
<dbReference type="PANTHER" id="PTHR45632">
    <property type="entry name" value="LD33804P"/>
    <property type="match status" value="1"/>
</dbReference>
<dbReference type="RefSeq" id="WP_012826619.1">
    <property type="nucleotide sequence ID" value="NC_013440.1"/>
</dbReference>
<dbReference type="AlphaFoldDB" id="D0LUX0"/>
<evidence type="ECO:0000313" key="5">
    <source>
        <dbReference type="EMBL" id="ACY14010.1"/>
    </source>
</evidence>
<dbReference type="InterPro" id="IPR015915">
    <property type="entry name" value="Kelch-typ_b-propeller"/>
</dbReference>
<keyword evidence="2" id="KW-0677">Repeat</keyword>
<feature type="chain" id="PRO_5003010601" evidence="4">
    <location>
        <begin position="20"/>
        <end position="487"/>
    </location>
</feature>
<evidence type="ECO:0000256" key="3">
    <source>
        <dbReference type="SAM" id="MobiDB-lite"/>
    </source>
</evidence>
<keyword evidence="1" id="KW-0880">Kelch repeat</keyword>
<evidence type="ECO:0000256" key="2">
    <source>
        <dbReference type="ARBA" id="ARBA00022737"/>
    </source>
</evidence>
<dbReference type="Gene3D" id="2.130.10.80">
    <property type="entry name" value="Galactose oxidase/kelch, beta-propeller"/>
    <property type="match status" value="2"/>
</dbReference>
<dbReference type="OrthoDB" id="5480974at2"/>
<feature type="region of interest" description="Disordered" evidence="3">
    <location>
        <begin position="466"/>
        <end position="487"/>
    </location>
</feature>
<feature type="signal peptide" evidence="4">
    <location>
        <begin position="1"/>
        <end position="19"/>
    </location>
</feature>
<evidence type="ECO:0000256" key="4">
    <source>
        <dbReference type="SAM" id="SignalP"/>
    </source>
</evidence>
<keyword evidence="4" id="KW-0732">Signal</keyword>
<dbReference type="PANTHER" id="PTHR45632:SF3">
    <property type="entry name" value="KELCH-LIKE PROTEIN 32"/>
    <property type="match status" value="1"/>
</dbReference>
<evidence type="ECO:0000256" key="1">
    <source>
        <dbReference type="ARBA" id="ARBA00022441"/>
    </source>
</evidence>
<protein>
    <submittedName>
        <fullName evidence="5">Kelch repeat-containing protein</fullName>
    </submittedName>
</protein>
<name>D0LUX0_HALO1</name>
<dbReference type="EMBL" id="CP001804">
    <property type="protein sequence ID" value="ACY14010.1"/>
    <property type="molecule type" value="Genomic_DNA"/>
</dbReference>
<dbReference type="SUPFAM" id="SSF117281">
    <property type="entry name" value="Kelch motif"/>
    <property type="match status" value="1"/>
</dbReference>
<proteinExistence type="predicted"/>
<dbReference type="STRING" id="502025.Hoch_1457"/>
<dbReference type="Proteomes" id="UP000001880">
    <property type="component" value="Chromosome"/>
</dbReference>
<organism evidence="5 6">
    <name type="scientific">Haliangium ochraceum (strain DSM 14365 / JCM 11303 / SMP-2)</name>
    <dbReference type="NCBI Taxonomy" id="502025"/>
    <lineage>
        <taxon>Bacteria</taxon>
        <taxon>Pseudomonadati</taxon>
        <taxon>Myxococcota</taxon>
        <taxon>Polyangia</taxon>
        <taxon>Haliangiales</taxon>
        <taxon>Kofleriaceae</taxon>
        <taxon>Haliangium</taxon>
    </lineage>
</organism>
<reference evidence="5 6" key="1">
    <citation type="journal article" date="2010" name="Stand. Genomic Sci.">
        <title>Complete genome sequence of Haliangium ochraceum type strain (SMP-2).</title>
        <authorList>
            <consortium name="US DOE Joint Genome Institute (JGI-PGF)"/>
            <person name="Ivanova N."/>
            <person name="Daum C."/>
            <person name="Lang E."/>
            <person name="Abt B."/>
            <person name="Kopitz M."/>
            <person name="Saunders E."/>
            <person name="Lapidus A."/>
            <person name="Lucas S."/>
            <person name="Glavina Del Rio T."/>
            <person name="Nolan M."/>
            <person name="Tice H."/>
            <person name="Copeland A."/>
            <person name="Cheng J.F."/>
            <person name="Chen F."/>
            <person name="Bruce D."/>
            <person name="Goodwin L."/>
            <person name="Pitluck S."/>
            <person name="Mavromatis K."/>
            <person name="Pati A."/>
            <person name="Mikhailova N."/>
            <person name="Chen A."/>
            <person name="Palaniappan K."/>
            <person name="Land M."/>
            <person name="Hauser L."/>
            <person name="Chang Y.J."/>
            <person name="Jeffries C.D."/>
            <person name="Detter J.C."/>
            <person name="Brettin T."/>
            <person name="Rohde M."/>
            <person name="Goker M."/>
            <person name="Bristow J."/>
            <person name="Markowitz V."/>
            <person name="Eisen J.A."/>
            <person name="Hugenholtz P."/>
            <person name="Kyrpides N.C."/>
            <person name="Klenk H.P."/>
        </authorList>
    </citation>
    <scope>NUCLEOTIDE SEQUENCE [LARGE SCALE GENOMIC DNA]</scope>
    <source>
        <strain evidence="6">DSM 14365 / CIP 107738 / JCM 11303 / AJ 13395 / SMP-2</strain>
    </source>
</reference>